<evidence type="ECO:0000313" key="2">
    <source>
        <dbReference type="Proteomes" id="UP000234462"/>
    </source>
</evidence>
<gene>
    <name evidence="1" type="ORF">BJEO58_02760</name>
</gene>
<protein>
    <submittedName>
        <fullName evidence="1">Putative flavoprotein involved in K+ transport</fullName>
    </submittedName>
</protein>
<dbReference type="Gene3D" id="3.50.50.60">
    <property type="entry name" value="FAD/NAD(P)-binding domain"/>
    <property type="match status" value="1"/>
</dbReference>
<name>A0A2H1L8S3_9MICO</name>
<keyword evidence="2" id="KW-1185">Reference proteome</keyword>
<dbReference type="EMBL" id="FXZM01000017">
    <property type="protein sequence ID" value="SMY13150.1"/>
    <property type="molecule type" value="Genomic_DNA"/>
</dbReference>
<accession>A0A2H1L8S3</accession>
<sequence length="164" mass="17845">MIAGRDLFWWLTTTGVLDASHTSRLGRRVRGAEPVIGSTRRGLRNAGVTFHPRAVNAQGRSITFADSSTLDFDTVIWATGYRHRDRWITLPGALDSSGALITTDGVTPVPGLYSIGRSWQQDRGSALLGFVARDAHRLARRAMHSLSKPAPGFHGRSSPPAEEV</sequence>
<dbReference type="RefSeq" id="WP_101590050.1">
    <property type="nucleotide sequence ID" value="NZ_FXZM01000017.1"/>
</dbReference>
<evidence type="ECO:0000313" key="1">
    <source>
        <dbReference type="EMBL" id="SMY13150.1"/>
    </source>
</evidence>
<proteinExistence type="predicted"/>
<dbReference type="SUPFAM" id="SSF51905">
    <property type="entry name" value="FAD/NAD(P)-binding domain"/>
    <property type="match status" value="1"/>
</dbReference>
<reference evidence="2" key="1">
    <citation type="submission" date="2017-03" db="EMBL/GenBank/DDBJ databases">
        <authorList>
            <person name="Monnet C."/>
        </authorList>
    </citation>
    <scope>NUCLEOTIDE SEQUENCE [LARGE SCALE GENOMIC DNA]</scope>
    <source>
        <strain evidence="2">SJ5-8</strain>
    </source>
</reference>
<dbReference type="Proteomes" id="UP000234462">
    <property type="component" value="Unassembled WGS sequence"/>
</dbReference>
<dbReference type="AlphaFoldDB" id="A0A2H1L8S3"/>
<dbReference type="OrthoDB" id="9808049at2"/>
<organism evidence="1 2">
    <name type="scientific">Brevibacterium jeotgali</name>
    <dbReference type="NCBI Taxonomy" id="1262550"/>
    <lineage>
        <taxon>Bacteria</taxon>
        <taxon>Bacillati</taxon>
        <taxon>Actinomycetota</taxon>
        <taxon>Actinomycetes</taxon>
        <taxon>Micrococcales</taxon>
        <taxon>Brevibacteriaceae</taxon>
        <taxon>Brevibacterium</taxon>
    </lineage>
</organism>
<dbReference type="InterPro" id="IPR036188">
    <property type="entry name" value="FAD/NAD-bd_sf"/>
</dbReference>